<dbReference type="InterPro" id="IPR004995">
    <property type="entry name" value="Spore_Ger"/>
</dbReference>
<name>A0ABV6KD13_9BACI</name>
<protein>
    <submittedName>
        <fullName evidence="6">Spore germination protein</fullName>
    </submittedName>
</protein>
<dbReference type="Pfam" id="PF03323">
    <property type="entry name" value="GerA"/>
    <property type="match status" value="1"/>
</dbReference>
<evidence type="ECO:0000313" key="6">
    <source>
        <dbReference type="EMBL" id="MFC0470852.1"/>
    </source>
</evidence>
<feature type="transmembrane region" description="Helical" evidence="5">
    <location>
        <begin position="388"/>
        <end position="408"/>
    </location>
</feature>
<evidence type="ECO:0000256" key="2">
    <source>
        <dbReference type="ARBA" id="ARBA00005278"/>
    </source>
</evidence>
<organism evidence="6 7">
    <name type="scientific">Halalkalibacter kiskunsagensis</name>
    <dbReference type="NCBI Taxonomy" id="1548599"/>
    <lineage>
        <taxon>Bacteria</taxon>
        <taxon>Bacillati</taxon>
        <taxon>Bacillota</taxon>
        <taxon>Bacilli</taxon>
        <taxon>Bacillales</taxon>
        <taxon>Bacillaceae</taxon>
        <taxon>Halalkalibacter</taxon>
    </lineage>
</organism>
<gene>
    <name evidence="6" type="ORF">ACFFHM_10180</name>
</gene>
<dbReference type="InterPro" id="IPR050768">
    <property type="entry name" value="UPF0353/GerABKA_families"/>
</dbReference>
<evidence type="ECO:0000256" key="3">
    <source>
        <dbReference type="ARBA" id="ARBA00023136"/>
    </source>
</evidence>
<keyword evidence="7" id="KW-1185">Reference proteome</keyword>
<dbReference type="Proteomes" id="UP001589838">
    <property type="component" value="Unassembled WGS sequence"/>
</dbReference>
<reference evidence="6 7" key="1">
    <citation type="submission" date="2024-09" db="EMBL/GenBank/DDBJ databases">
        <authorList>
            <person name="Sun Q."/>
            <person name="Mori K."/>
        </authorList>
    </citation>
    <scope>NUCLEOTIDE SEQUENCE [LARGE SCALE GENOMIC DNA]</scope>
    <source>
        <strain evidence="6 7">NCAIM B.02610</strain>
    </source>
</reference>
<feature type="transmembrane region" description="Helical" evidence="5">
    <location>
        <begin position="316"/>
        <end position="338"/>
    </location>
</feature>
<feature type="transmembrane region" description="Helical" evidence="5">
    <location>
        <begin position="441"/>
        <end position="466"/>
    </location>
</feature>
<dbReference type="EMBL" id="JBHLUX010000026">
    <property type="protein sequence ID" value="MFC0470852.1"/>
    <property type="molecule type" value="Genomic_DNA"/>
</dbReference>
<dbReference type="PANTHER" id="PTHR22550:SF5">
    <property type="entry name" value="LEUCINE ZIPPER PROTEIN 4"/>
    <property type="match status" value="1"/>
</dbReference>
<keyword evidence="3 4" id="KW-0472">Membrane</keyword>
<feature type="transmembrane region" description="Helical" evidence="5">
    <location>
        <begin position="358"/>
        <end position="376"/>
    </location>
</feature>
<feature type="transmembrane region" description="Helical" evidence="5">
    <location>
        <begin position="414"/>
        <end position="434"/>
    </location>
</feature>
<comment type="caution">
    <text evidence="6">The sequence shown here is derived from an EMBL/GenBank/DDBJ whole genome shotgun (WGS) entry which is preliminary data.</text>
</comment>
<keyword evidence="5" id="KW-0812">Transmembrane</keyword>
<accession>A0ABV6KD13</accession>
<comment type="subcellular location">
    <subcellularLocation>
        <location evidence="4">Cell membrane</location>
    </subcellularLocation>
    <subcellularLocation>
        <location evidence="1">Membrane</location>
        <topology evidence="1">Multi-pass membrane protein</topology>
    </subcellularLocation>
</comment>
<sequence>MKRLLNIRKTHMRDRNRTQLEQGEAIIDVDPIENSLENNLKRIKADMENSADLVVREVVLKKDTELQLGIIYLDGLVDDQKINDCISLIMEHSYSKNVIEGDGFQSVFQKASMLGKQQILKKYSDVTKEILSGSSIIIVNGVPKAISGSSKGEKQRGIEEPSSQVVIRGPKDGFTESLSTNIALIRKRLKNPKLCVDMYTIGDVTNTDVALLYMEGRVNEEVLEKVKHRISHIQTEGIFESGNVEEFIEDRSITLFPTINNTERPDSAAANLLEGRIVILVDGTPFCLIAPFTFFQSFQSPEDYYHRYDIATIFRFLRFFSFLASLLGTSVYVAATTYHPEMIPTPLLLSLAAQREGMPFPIVIEALLMELSIEILREAGIRMPRAVGQAVSIVGALILGEAAVQAGIVSPGMVIIVAFTAITSFITPAYNMAISIRMLRFVLVFFSAAIGLYGIAIILIFVIAHLCSMQSLGVPYMTPIAPFCVAAQKDTLFRFPIWSFQSQVNKNRMKIDEEKQGHS</sequence>
<evidence type="ECO:0000256" key="4">
    <source>
        <dbReference type="PIRNR" id="PIRNR005690"/>
    </source>
</evidence>
<comment type="similarity">
    <text evidence="2 4">Belongs to the GerABKA family.</text>
</comment>
<keyword evidence="5" id="KW-1133">Transmembrane helix</keyword>
<dbReference type="PANTHER" id="PTHR22550">
    <property type="entry name" value="SPORE GERMINATION PROTEIN"/>
    <property type="match status" value="1"/>
</dbReference>
<dbReference type="RefSeq" id="WP_335963780.1">
    <property type="nucleotide sequence ID" value="NZ_JAXBLX010000063.1"/>
</dbReference>
<evidence type="ECO:0000313" key="7">
    <source>
        <dbReference type="Proteomes" id="UP001589838"/>
    </source>
</evidence>
<evidence type="ECO:0000256" key="1">
    <source>
        <dbReference type="ARBA" id="ARBA00004141"/>
    </source>
</evidence>
<dbReference type="PIRSF" id="PIRSF005690">
    <property type="entry name" value="GerBA"/>
    <property type="match status" value="1"/>
</dbReference>
<proteinExistence type="inferred from homology"/>
<evidence type="ECO:0000256" key="5">
    <source>
        <dbReference type="SAM" id="Phobius"/>
    </source>
</evidence>